<dbReference type="Gene3D" id="3.40.50.300">
    <property type="entry name" value="P-loop containing nucleotide triphosphate hydrolases"/>
    <property type="match status" value="1"/>
</dbReference>
<dbReference type="GO" id="GO:0016887">
    <property type="term" value="F:ATP hydrolysis activity"/>
    <property type="evidence" value="ECO:0007669"/>
    <property type="project" value="InterPro"/>
</dbReference>
<dbReference type="EMBL" id="JBBNAF010000001">
    <property type="protein sequence ID" value="KAK9170118.1"/>
    <property type="molecule type" value="Genomic_DNA"/>
</dbReference>
<evidence type="ECO:0000313" key="2">
    <source>
        <dbReference type="EMBL" id="KAK9170118.1"/>
    </source>
</evidence>
<dbReference type="GO" id="GO:0005524">
    <property type="term" value="F:ATP binding"/>
    <property type="evidence" value="ECO:0007669"/>
    <property type="project" value="InterPro"/>
</dbReference>
<dbReference type="InterPro" id="IPR003959">
    <property type="entry name" value="ATPase_AAA_core"/>
</dbReference>
<sequence>MKKFDDRLPASEFDNFQVVEFNVQAAQQGIVYIDEVDKITKKTESLNISRDVSGEGVQQALLKMLEGTQEVKQPLVLLRQWE</sequence>
<dbReference type="PANTHER" id="PTHR48102:SF7">
    <property type="entry name" value="ATP-DEPENDENT CLP PROTEASE ATP-BINDING SUBUNIT CLPX-LIKE, MITOCHONDRIAL"/>
    <property type="match status" value="1"/>
</dbReference>
<reference evidence="2 3" key="1">
    <citation type="submission" date="2024-01" db="EMBL/GenBank/DDBJ databases">
        <title>Genome assemblies of Stephania.</title>
        <authorList>
            <person name="Yang L."/>
        </authorList>
    </citation>
    <scope>NUCLEOTIDE SEQUENCE [LARGE SCALE GENOMIC DNA]</scope>
    <source>
        <strain evidence="2">YNDBR</strain>
        <tissue evidence="2">Leaf</tissue>
    </source>
</reference>
<dbReference type="AlphaFoldDB" id="A0AAP0LGA0"/>
<evidence type="ECO:0000259" key="1">
    <source>
        <dbReference type="Pfam" id="PF07724"/>
    </source>
</evidence>
<keyword evidence="3" id="KW-1185">Reference proteome</keyword>
<feature type="domain" description="ATPase AAA-type core" evidence="1">
    <location>
        <begin position="21"/>
        <end position="69"/>
    </location>
</feature>
<evidence type="ECO:0000313" key="3">
    <source>
        <dbReference type="Proteomes" id="UP001420932"/>
    </source>
</evidence>
<proteinExistence type="predicted"/>
<dbReference type="GO" id="GO:0051603">
    <property type="term" value="P:proteolysis involved in protein catabolic process"/>
    <property type="evidence" value="ECO:0007669"/>
    <property type="project" value="TreeGrafter"/>
</dbReference>
<name>A0AAP0LGA0_9MAGN</name>
<dbReference type="Proteomes" id="UP001420932">
    <property type="component" value="Unassembled WGS sequence"/>
</dbReference>
<dbReference type="PANTHER" id="PTHR48102">
    <property type="entry name" value="ATP-DEPENDENT CLP PROTEASE ATP-BINDING SUBUNIT CLPX-LIKE, MITOCHONDRIAL-RELATED"/>
    <property type="match status" value="1"/>
</dbReference>
<comment type="caution">
    <text evidence="2">The sequence shown here is derived from an EMBL/GenBank/DDBJ whole genome shotgun (WGS) entry which is preliminary data.</text>
</comment>
<accession>A0AAP0LGA0</accession>
<gene>
    <name evidence="2" type="ORF">Syun_002258</name>
</gene>
<protein>
    <recommendedName>
        <fullName evidence="1">ATPase AAA-type core domain-containing protein</fullName>
    </recommendedName>
</protein>
<dbReference type="InterPro" id="IPR027417">
    <property type="entry name" value="P-loop_NTPase"/>
</dbReference>
<dbReference type="GO" id="GO:0005759">
    <property type="term" value="C:mitochondrial matrix"/>
    <property type="evidence" value="ECO:0007669"/>
    <property type="project" value="TreeGrafter"/>
</dbReference>
<dbReference type="Pfam" id="PF07724">
    <property type="entry name" value="AAA_2"/>
    <property type="match status" value="1"/>
</dbReference>
<organism evidence="2 3">
    <name type="scientific">Stephania yunnanensis</name>
    <dbReference type="NCBI Taxonomy" id="152371"/>
    <lineage>
        <taxon>Eukaryota</taxon>
        <taxon>Viridiplantae</taxon>
        <taxon>Streptophyta</taxon>
        <taxon>Embryophyta</taxon>
        <taxon>Tracheophyta</taxon>
        <taxon>Spermatophyta</taxon>
        <taxon>Magnoliopsida</taxon>
        <taxon>Ranunculales</taxon>
        <taxon>Menispermaceae</taxon>
        <taxon>Menispermoideae</taxon>
        <taxon>Cissampelideae</taxon>
        <taxon>Stephania</taxon>
    </lineage>
</organism>
<dbReference type="InterPro" id="IPR050052">
    <property type="entry name" value="ATP-dep_Clp_protease_ClpX"/>
</dbReference>
<dbReference type="SUPFAM" id="SSF52540">
    <property type="entry name" value="P-loop containing nucleoside triphosphate hydrolases"/>
    <property type="match status" value="1"/>
</dbReference>